<name>A0A7G9Z7K8_9EURY</name>
<proteinExistence type="predicted"/>
<dbReference type="EMBL" id="MT631650">
    <property type="protein sequence ID" value="QNO56242.1"/>
    <property type="molecule type" value="Genomic_DNA"/>
</dbReference>
<organism evidence="1">
    <name type="scientific">Candidatus Methanophaga sp. ANME-1 ERB7</name>
    <dbReference type="NCBI Taxonomy" id="2759913"/>
    <lineage>
        <taxon>Archaea</taxon>
        <taxon>Methanobacteriati</taxon>
        <taxon>Methanobacteriota</taxon>
        <taxon>Stenosarchaea group</taxon>
        <taxon>Methanomicrobia</taxon>
        <taxon>Candidatus Methanophagales</taxon>
        <taxon>Candidatus Methanophagaceae</taxon>
        <taxon>Candidatus Methanophaga</taxon>
    </lineage>
</organism>
<sequence length="123" mass="13435">MYNSKKIILIVASITLILLAISGFQNRVNWTKKGTIAGQVTTVQGEPVADAAVMITGDSPSHKDIAALTNDRGEYRFDELIPEDYTIMVNAENYVPQTQHAHVEAGHVTCLDFSLTILTSNTT</sequence>
<reference evidence="1" key="1">
    <citation type="submission" date="2020-06" db="EMBL/GenBank/DDBJ databases">
        <title>Unique genomic features of the anaerobic methanotrophic archaea.</title>
        <authorList>
            <person name="Chadwick G.L."/>
            <person name="Skennerton C.T."/>
            <person name="Laso-Perez R."/>
            <person name="Leu A.O."/>
            <person name="Speth D.R."/>
            <person name="Yu H."/>
            <person name="Morgan-Lang C."/>
            <person name="Hatzenpichler R."/>
            <person name="Goudeau D."/>
            <person name="Malmstrom R."/>
            <person name="Brazelton W.J."/>
            <person name="Woyke T."/>
            <person name="Hallam S.J."/>
            <person name="Tyson G.W."/>
            <person name="Wegener G."/>
            <person name="Boetius A."/>
            <person name="Orphan V."/>
        </authorList>
    </citation>
    <scope>NUCLEOTIDE SEQUENCE</scope>
</reference>
<dbReference type="Pfam" id="PF13620">
    <property type="entry name" value="CarboxypepD_reg"/>
    <property type="match status" value="1"/>
</dbReference>
<accession>A0A7G9Z7K8</accession>
<evidence type="ECO:0008006" key="2">
    <source>
        <dbReference type="Google" id="ProtNLM"/>
    </source>
</evidence>
<gene>
    <name evidence="1" type="ORF">BCGBNPPC_00026</name>
</gene>
<evidence type="ECO:0000313" key="1">
    <source>
        <dbReference type="EMBL" id="QNO56242.1"/>
    </source>
</evidence>
<dbReference type="AlphaFoldDB" id="A0A7G9Z7K8"/>
<dbReference type="Gene3D" id="2.60.40.1120">
    <property type="entry name" value="Carboxypeptidase-like, regulatory domain"/>
    <property type="match status" value="1"/>
</dbReference>
<dbReference type="SUPFAM" id="SSF49464">
    <property type="entry name" value="Carboxypeptidase regulatory domain-like"/>
    <property type="match status" value="1"/>
</dbReference>
<protein>
    <recommendedName>
        <fullName evidence="2">Carboxypeptidase regulatory-like domain-containing protein</fullName>
    </recommendedName>
</protein>
<dbReference type="InterPro" id="IPR008969">
    <property type="entry name" value="CarboxyPept-like_regulatory"/>
</dbReference>